<gene>
    <name evidence="2" type="ORF">M427DRAFT_69521</name>
</gene>
<protein>
    <submittedName>
        <fullName evidence="2">Uncharacterized protein</fullName>
    </submittedName>
</protein>
<keyword evidence="3" id="KW-1185">Reference proteome</keyword>
<evidence type="ECO:0000256" key="1">
    <source>
        <dbReference type="SAM" id="MobiDB-lite"/>
    </source>
</evidence>
<dbReference type="Proteomes" id="UP000070544">
    <property type="component" value="Unassembled WGS sequence"/>
</dbReference>
<dbReference type="EMBL" id="KQ965756">
    <property type="protein sequence ID" value="KXS16200.1"/>
    <property type="molecule type" value="Genomic_DNA"/>
</dbReference>
<evidence type="ECO:0000313" key="2">
    <source>
        <dbReference type="EMBL" id="KXS16200.1"/>
    </source>
</evidence>
<name>A0A139AHG6_GONPJ</name>
<organism evidence="2 3">
    <name type="scientific">Gonapodya prolifera (strain JEL478)</name>
    <name type="common">Monoblepharis prolifera</name>
    <dbReference type="NCBI Taxonomy" id="1344416"/>
    <lineage>
        <taxon>Eukaryota</taxon>
        <taxon>Fungi</taxon>
        <taxon>Fungi incertae sedis</taxon>
        <taxon>Chytridiomycota</taxon>
        <taxon>Chytridiomycota incertae sedis</taxon>
        <taxon>Monoblepharidomycetes</taxon>
        <taxon>Monoblepharidales</taxon>
        <taxon>Gonapodyaceae</taxon>
        <taxon>Gonapodya</taxon>
    </lineage>
</organism>
<feature type="compositionally biased region" description="Low complexity" evidence="1">
    <location>
        <begin position="27"/>
        <end position="36"/>
    </location>
</feature>
<dbReference type="AlphaFoldDB" id="A0A139AHG6"/>
<accession>A0A139AHG6</accession>
<feature type="region of interest" description="Disordered" evidence="1">
    <location>
        <begin position="26"/>
        <end position="47"/>
    </location>
</feature>
<evidence type="ECO:0000313" key="3">
    <source>
        <dbReference type="Proteomes" id="UP000070544"/>
    </source>
</evidence>
<reference evidence="2 3" key="1">
    <citation type="journal article" date="2015" name="Genome Biol. Evol.">
        <title>Phylogenomic analyses indicate that early fungi evolved digesting cell walls of algal ancestors of land plants.</title>
        <authorList>
            <person name="Chang Y."/>
            <person name="Wang S."/>
            <person name="Sekimoto S."/>
            <person name="Aerts A.L."/>
            <person name="Choi C."/>
            <person name="Clum A."/>
            <person name="LaButti K.M."/>
            <person name="Lindquist E.A."/>
            <person name="Yee Ngan C."/>
            <person name="Ohm R.A."/>
            <person name="Salamov A.A."/>
            <person name="Grigoriev I.V."/>
            <person name="Spatafora J.W."/>
            <person name="Berbee M.L."/>
        </authorList>
    </citation>
    <scope>NUCLEOTIDE SEQUENCE [LARGE SCALE GENOMIC DNA]</scope>
    <source>
        <strain evidence="2 3">JEL478</strain>
    </source>
</reference>
<proteinExistence type="predicted"/>
<sequence>MAFYKGRGTYYSHSVSAIARQLAESLPPKQSSAQAQGPPPPPPTNSYFIESQLDFPHEDYVHEMVLCPVDANLPDGKQQLEIWYWNDASKISALAKPDTSYTAVPPYFANSSRSAVFDNMEICVGKTQCGITAKFGLNLPLNQGGKLAGNIINSFTHEYIGDAYYTSGYKQRLVFTASDDWTLLNTNQKDLGAILADPKLDYCNAAQCAQTLEFTGTSCSATNASNACTSGQDGSAVELLAYNLDFSYQGQADATAYNTFLGVLKAHAATYSGPPQPYRVATIKCLGCDDPYNINDVIVNNIKSSLQVTMQVGPFTNQKHGQAISTYAAATMGYKLKNADQSCKGLTTASTLLSITTSVATGLFPLGVAGSVISTAVSVAGGAISLATGSC</sequence>
<dbReference type="OrthoDB" id="10455654at2759"/>